<dbReference type="InterPro" id="IPR029044">
    <property type="entry name" value="Nucleotide-diphossugar_trans"/>
</dbReference>
<dbReference type="AlphaFoldDB" id="A0A2S5JGS2"/>
<gene>
    <name evidence="1" type="ORF">LV82_01449</name>
</gene>
<name>A0A2S5JGS2_9RHOB</name>
<evidence type="ECO:0000313" key="1">
    <source>
        <dbReference type="EMBL" id="PPB80717.1"/>
    </source>
</evidence>
<dbReference type="Proteomes" id="UP000239736">
    <property type="component" value="Unassembled WGS sequence"/>
</dbReference>
<evidence type="ECO:0000313" key="2">
    <source>
        <dbReference type="Proteomes" id="UP000239736"/>
    </source>
</evidence>
<dbReference type="SUPFAM" id="SSF53448">
    <property type="entry name" value="Nucleotide-diphospho-sugar transferases"/>
    <property type="match status" value="1"/>
</dbReference>
<keyword evidence="2" id="KW-1185">Reference proteome</keyword>
<dbReference type="EMBL" id="PRDS01000004">
    <property type="protein sequence ID" value="PPB80717.1"/>
    <property type="molecule type" value="Genomic_DNA"/>
</dbReference>
<evidence type="ECO:0008006" key="3">
    <source>
        <dbReference type="Google" id="ProtNLM"/>
    </source>
</evidence>
<sequence>MKKQIICIRWGNKYGVDYVNRLYAMVARNITPPFDFYCFTDTAQGLNPAIRAMPLPDLGCELPRTRQGIWGKSRLWSADLGGLSGPVLFLDLDVVVTGNLDDMFTYGAPDDVILTRNPNTPFERLGQTSVYRFPVGKLAPLREEFLADPQGVAERYVFEQRFVTRRAPGGVRFWPRGWVRTFKWHCVRTFPVNLIAPPKLPRGTKIVIFPGGLNPPDAIAGRWNARHRHMSRWDHLKAGLRGEREGSLFRHMRHYILPAKWVENAWRDDP</sequence>
<dbReference type="OrthoDB" id="564871at2"/>
<dbReference type="RefSeq" id="WP_104070339.1">
    <property type="nucleotide sequence ID" value="NZ_PRDS01000004.1"/>
</dbReference>
<reference evidence="1 2" key="1">
    <citation type="submission" date="2018-01" db="EMBL/GenBank/DDBJ databases">
        <title>Genomic Encyclopedia of Archaeal and Bacterial Type Strains, Phase II (KMG-II): from individual species to whole genera.</title>
        <authorList>
            <person name="Goeker M."/>
        </authorList>
    </citation>
    <scope>NUCLEOTIDE SEQUENCE [LARGE SCALE GENOMIC DNA]</scope>
    <source>
        <strain evidence="1 2">DSM 12048</strain>
    </source>
</reference>
<comment type="caution">
    <text evidence="1">The sequence shown here is derived from an EMBL/GenBank/DDBJ whole genome shotgun (WGS) entry which is preliminary data.</text>
</comment>
<accession>A0A2S5JGS2</accession>
<proteinExistence type="predicted"/>
<protein>
    <recommendedName>
        <fullName evidence="3">Glycosyl transferase</fullName>
    </recommendedName>
</protein>
<organism evidence="1 2">
    <name type="scientific">Albidovulum inexpectatum</name>
    <dbReference type="NCBI Taxonomy" id="196587"/>
    <lineage>
        <taxon>Bacteria</taxon>
        <taxon>Pseudomonadati</taxon>
        <taxon>Pseudomonadota</taxon>
        <taxon>Alphaproteobacteria</taxon>
        <taxon>Rhodobacterales</taxon>
        <taxon>Paracoccaceae</taxon>
        <taxon>Albidovulum</taxon>
    </lineage>
</organism>